<feature type="compositionally biased region" description="Acidic residues" evidence="1">
    <location>
        <begin position="1"/>
        <end position="13"/>
    </location>
</feature>
<dbReference type="InterPro" id="IPR055828">
    <property type="entry name" value="DUF7405"/>
</dbReference>
<gene>
    <name evidence="2" type="ORF">ACFQFD_04945</name>
</gene>
<comment type="caution">
    <text evidence="2">The sequence shown here is derived from an EMBL/GenBank/DDBJ whole genome shotgun (WGS) entry which is preliminary data.</text>
</comment>
<dbReference type="GeneID" id="81208369"/>
<proteinExistence type="predicted"/>
<protein>
    <submittedName>
        <fullName evidence="2">Tat pathway signal protein</fullName>
    </submittedName>
</protein>
<dbReference type="AlphaFoldDB" id="A0ABD5T9P8"/>
<sequence length="447" mass="48051">MTDADASEGDEPGGDGLATDGLSRRDALKAAVAVGGAAGLAACVDRLDGEEPIPAGDGADAHPDRQFGWNDHIRTDDAGNWLVPRHQTLLYLSLPEDGPPSDDDRGAVAAALDALDRAYAWSHEGLLHSAGYSPQYFARFEGSLALPEDVSLPEPGPLADYETPEFDTQDVLVHLASDRPDALLAAEEALLGEREEANGVSVPSALTDALALDDRRTGFFDPGMPHEKADGLSGVPDPNPIPEDAPLFMGFAAGFRGNQATEDSVAIGEGPFAEGTTKSVGNWRQRLDDWYGEQDFDQQVMEMFSPGHAAENLVEGVGTNLGDDSGIDRFLDTVVDDAEEYGRVGHAQKAARDNRDADGNPLLLRRHFESADDDIASLHFPSLQRSIDQFETVRRSMNGVDATEATPAVRQRVNNGILEYIFLRHRGYFLVPPRSLRALPTPDGSEG</sequence>
<dbReference type="PROSITE" id="PS51318">
    <property type="entry name" value="TAT"/>
    <property type="match status" value="1"/>
</dbReference>
<dbReference type="InterPro" id="IPR006311">
    <property type="entry name" value="TAT_signal"/>
</dbReference>
<organism evidence="2 3">
    <name type="scientific">Halobaculum halobium</name>
    <dbReference type="NCBI Taxonomy" id="3032281"/>
    <lineage>
        <taxon>Archaea</taxon>
        <taxon>Methanobacteriati</taxon>
        <taxon>Methanobacteriota</taxon>
        <taxon>Stenosarchaea group</taxon>
        <taxon>Halobacteria</taxon>
        <taxon>Halobacteriales</taxon>
        <taxon>Haloferacaceae</taxon>
        <taxon>Halobaculum</taxon>
    </lineage>
</organism>
<keyword evidence="3" id="KW-1185">Reference proteome</keyword>
<dbReference type="Proteomes" id="UP001596443">
    <property type="component" value="Unassembled WGS sequence"/>
</dbReference>
<evidence type="ECO:0000313" key="3">
    <source>
        <dbReference type="Proteomes" id="UP001596443"/>
    </source>
</evidence>
<evidence type="ECO:0000313" key="2">
    <source>
        <dbReference type="EMBL" id="MFC6785341.1"/>
    </source>
</evidence>
<dbReference type="InterPro" id="IPR011008">
    <property type="entry name" value="Dimeric_a/b-barrel"/>
</dbReference>
<accession>A0ABD5T9P8</accession>
<evidence type="ECO:0000256" key="1">
    <source>
        <dbReference type="SAM" id="MobiDB-lite"/>
    </source>
</evidence>
<name>A0ABD5T9P8_9EURY</name>
<dbReference type="SUPFAM" id="SSF54909">
    <property type="entry name" value="Dimeric alpha+beta barrel"/>
    <property type="match status" value="1"/>
</dbReference>
<reference evidence="2 3" key="1">
    <citation type="journal article" date="2019" name="Int. J. Syst. Evol. Microbiol.">
        <title>The Global Catalogue of Microorganisms (GCM) 10K type strain sequencing project: providing services to taxonomists for standard genome sequencing and annotation.</title>
        <authorList>
            <consortium name="The Broad Institute Genomics Platform"/>
            <consortium name="The Broad Institute Genome Sequencing Center for Infectious Disease"/>
            <person name="Wu L."/>
            <person name="Ma J."/>
        </authorList>
    </citation>
    <scope>NUCLEOTIDE SEQUENCE [LARGE SCALE GENOMIC DNA]</scope>
    <source>
        <strain evidence="2 3">SYNS20</strain>
    </source>
</reference>
<dbReference type="Pfam" id="PF24152">
    <property type="entry name" value="DUF7405"/>
    <property type="match status" value="1"/>
</dbReference>
<feature type="region of interest" description="Disordered" evidence="1">
    <location>
        <begin position="1"/>
        <end position="21"/>
    </location>
</feature>
<dbReference type="RefSeq" id="WP_284062202.1">
    <property type="nucleotide sequence ID" value="NZ_CP126158.1"/>
</dbReference>
<dbReference type="EMBL" id="JBHSWX010000012">
    <property type="protein sequence ID" value="MFC6785341.1"/>
    <property type="molecule type" value="Genomic_DNA"/>
</dbReference>